<accession>A0A4Y2PIE8</accession>
<sequence length="105" mass="12339">MARRWGRSESDAAGDPQCKNQNYYRATEGMCFLWFHESKSIVTVQRRFRFGYSNCQSPLSLDISNKGAFSLPHSFNNFVRDRWSSSTIPILRISYFHKYFIPTLN</sequence>
<dbReference type="EMBL" id="BGPR01011319">
    <property type="protein sequence ID" value="GBN50703.1"/>
    <property type="molecule type" value="Genomic_DNA"/>
</dbReference>
<evidence type="ECO:0008006" key="3">
    <source>
        <dbReference type="Google" id="ProtNLM"/>
    </source>
</evidence>
<evidence type="ECO:0000313" key="1">
    <source>
        <dbReference type="EMBL" id="GBN50703.1"/>
    </source>
</evidence>
<comment type="caution">
    <text evidence="1">The sequence shown here is derived from an EMBL/GenBank/DDBJ whole genome shotgun (WGS) entry which is preliminary data.</text>
</comment>
<name>A0A4Y2PIE8_ARAVE</name>
<evidence type="ECO:0000313" key="2">
    <source>
        <dbReference type="Proteomes" id="UP000499080"/>
    </source>
</evidence>
<protein>
    <recommendedName>
        <fullName evidence="3">DUF4817 domain-containing protein</fullName>
    </recommendedName>
</protein>
<proteinExistence type="predicted"/>
<dbReference type="AlphaFoldDB" id="A0A4Y2PIE8"/>
<keyword evidence="2" id="KW-1185">Reference proteome</keyword>
<organism evidence="1 2">
    <name type="scientific">Araneus ventricosus</name>
    <name type="common">Orbweaver spider</name>
    <name type="synonym">Epeira ventricosa</name>
    <dbReference type="NCBI Taxonomy" id="182803"/>
    <lineage>
        <taxon>Eukaryota</taxon>
        <taxon>Metazoa</taxon>
        <taxon>Ecdysozoa</taxon>
        <taxon>Arthropoda</taxon>
        <taxon>Chelicerata</taxon>
        <taxon>Arachnida</taxon>
        <taxon>Araneae</taxon>
        <taxon>Araneomorphae</taxon>
        <taxon>Entelegynae</taxon>
        <taxon>Araneoidea</taxon>
        <taxon>Araneidae</taxon>
        <taxon>Araneus</taxon>
    </lineage>
</organism>
<dbReference type="Proteomes" id="UP000499080">
    <property type="component" value="Unassembled WGS sequence"/>
</dbReference>
<gene>
    <name evidence="1" type="ORF">AVEN_170793_1</name>
</gene>
<reference evidence="1 2" key="1">
    <citation type="journal article" date="2019" name="Sci. Rep.">
        <title>Orb-weaving spider Araneus ventricosus genome elucidates the spidroin gene catalogue.</title>
        <authorList>
            <person name="Kono N."/>
            <person name="Nakamura H."/>
            <person name="Ohtoshi R."/>
            <person name="Moran D.A.P."/>
            <person name="Shinohara A."/>
            <person name="Yoshida Y."/>
            <person name="Fujiwara M."/>
            <person name="Mori M."/>
            <person name="Tomita M."/>
            <person name="Arakawa K."/>
        </authorList>
    </citation>
    <scope>NUCLEOTIDE SEQUENCE [LARGE SCALE GENOMIC DNA]</scope>
</reference>